<evidence type="ECO:0000259" key="7">
    <source>
        <dbReference type="PROSITE" id="PS50850"/>
    </source>
</evidence>
<evidence type="ECO:0000313" key="9">
    <source>
        <dbReference type="Proteomes" id="UP000199423"/>
    </source>
</evidence>
<feature type="transmembrane region" description="Helical" evidence="6">
    <location>
        <begin position="175"/>
        <end position="198"/>
    </location>
</feature>
<feature type="transmembrane region" description="Helical" evidence="6">
    <location>
        <begin position="308"/>
        <end position="328"/>
    </location>
</feature>
<dbReference type="PANTHER" id="PTHR43791">
    <property type="entry name" value="PERMEASE-RELATED"/>
    <property type="match status" value="1"/>
</dbReference>
<evidence type="ECO:0000256" key="3">
    <source>
        <dbReference type="ARBA" id="ARBA00022692"/>
    </source>
</evidence>
<dbReference type="PROSITE" id="PS50850">
    <property type="entry name" value="MFS"/>
    <property type="match status" value="1"/>
</dbReference>
<protein>
    <submittedName>
        <fullName evidence="8">Sugar phosphate permease</fullName>
    </submittedName>
</protein>
<name>A0A1I7NIF1_9HYPH</name>
<evidence type="ECO:0000256" key="1">
    <source>
        <dbReference type="ARBA" id="ARBA00004141"/>
    </source>
</evidence>
<proteinExistence type="predicted"/>
<dbReference type="Pfam" id="PF07690">
    <property type="entry name" value="MFS_1"/>
    <property type="match status" value="1"/>
</dbReference>
<feature type="domain" description="Major facilitator superfamily (MFS) profile" evidence="7">
    <location>
        <begin position="16"/>
        <end position="428"/>
    </location>
</feature>
<dbReference type="PANTHER" id="PTHR43791:SF36">
    <property type="entry name" value="TRANSPORTER, PUTATIVE (AFU_ORTHOLOGUE AFUA_6G08340)-RELATED"/>
    <property type="match status" value="1"/>
</dbReference>
<keyword evidence="5 6" id="KW-0472">Membrane</keyword>
<dbReference type="STRING" id="51670.SAMN04488557_2323"/>
<feature type="transmembrane region" description="Helical" evidence="6">
    <location>
        <begin position="279"/>
        <end position="296"/>
    </location>
</feature>
<evidence type="ECO:0000256" key="5">
    <source>
        <dbReference type="ARBA" id="ARBA00023136"/>
    </source>
</evidence>
<feature type="transmembrane region" description="Helical" evidence="6">
    <location>
        <begin position="140"/>
        <end position="163"/>
    </location>
</feature>
<reference evidence="9" key="1">
    <citation type="submission" date="2016-10" db="EMBL/GenBank/DDBJ databases">
        <authorList>
            <person name="Varghese N."/>
            <person name="Submissions S."/>
        </authorList>
    </citation>
    <scope>NUCLEOTIDE SEQUENCE [LARGE SCALE GENOMIC DNA]</scope>
    <source>
        <strain evidence="9">DSM 1565</strain>
    </source>
</reference>
<dbReference type="RefSeq" id="WP_092867817.1">
    <property type="nucleotide sequence ID" value="NZ_FPCH01000002.1"/>
</dbReference>
<dbReference type="Proteomes" id="UP000199423">
    <property type="component" value="Unassembled WGS sequence"/>
</dbReference>
<keyword evidence="3 6" id="KW-0812">Transmembrane</keyword>
<evidence type="ECO:0000256" key="4">
    <source>
        <dbReference type="ARBA" id="ARBA00022989"/>
    </source>
</evidence>
<feature type="transmembrane region" description="Helical" evidence="6">
    <location>
        <begin position="12"/>
        <end position="29"/>
    </location>
</feature>
<evidence type="ECO:0000313" key="8">
    <source>
        <dbReference type="EMBL" id="SFV34434.1"/>
    </source>
</evidence>
<dbReference type="OrthoDB" id="9773957at2"/>
<feature type="transmembrane region" description="Helical" evidence="6">
    <location>
        <begin position="398"/>
        <end position="421"/>
    </location>
</feature>
<keyword evidence="9" id="KW-1185">Reference proteome</keyword>
<dbReference type="Gene3D" id="1.20.1250.20">
    <property type="entry name" value="MFS general substrate transporter like domains"/>
    <property type="match status" value="2"/>
</dbReference>
<keyword evidence="4 6" id="KW-1133">Transmembrane helix</keyword>
<evidence type="ECO:0000256" key="6">
    <source>
        <dbReference type="SAM" id="Phobius"/>
    </source>
</evidence>
<dbReference type="EMBL" id="FPCH01000002">
    <property type="protein sequence ID" value="SFV34434.1"/>
    <property type="molecule type" value="Genomic_DNA"/>
</dbReference>
<feature type="transmembrane region" description="Helical" evidence="6">
    <location>
        <begin position="51"/>
        <end position="70"/>
    </location>
</feature>
<feature type="transmembrane region" description="Helical" evidence="6">
    <location>
        <begin position="334"/>
        <end position="352"/>
    </location>
</feature>
<feature type="transmembrane region" description="Helical" evidence="6">
    <location>
        <begin position="82"/>
        <end position="101"/>
    </location>
</feature>
<sequence length="428" mass="46071">MSSPLSRALVKVQYRILPLLIAGYFTAYLDRVNVSFAALQMNADLSIQPEAFGFIAGVFFLGYCLFEVPSNIVMSKVGARIWLSRIMVTWGLLSASTAFVTDVNVLAVLRFTLGAAEAGFFPGVIYYLTNWVPAAERARVVSIFMMAVPISTVIGSPLSGWILDAWNGVWGFRGWQWLFVLEAVPAVVLGVICFFVLVDTPAKAKWLSAEERDALLARLKADREVDIPSHSHSIRGALTDRRVLVLAASCFGTGIGLYGLGFWLPQIVKSMSLTNTETGFVVAVPYVISALFMWAWGRHSDRTGERIWHIAIPGFVAAAAFGLCAFVSSPVLLLVLLTIASACTLSIFPVFWTVPAAILTGPAAAAGIALINSVANSSGFFGPYLVGLAKQHGASSQYAIALLAVFMLAGAVLVLSMEFGIKKISKKS</sequence>
<evidence type="ECO:0000256" key="2">
    <source>
        <dbReference type="ARBA" id="ARBA00022448"/>
    </source>
</evidence>
<dbReference type="InterPro" id="IPR020846">
    <property type="entry name" value="MFS_dom"/>
</dbReference>
<dbReference type="AlphaFoldDB" id="A0A1I7NIF1"/>
<dbReference type="FunFam" id="1.20.1250.20:FF:000018">
    <property type="entry name" value="MFS transporter permease"/>
    <property type="match status" value="1"/>
</dbReference>
<feature type="transmembrane region" description="Helical" evidence="6">
    <location>
        <begin position="243"/>
        <end position="264"/>
    </location>
</feature>
<dbReference type="InterPro" id="IPR011701">
    <property type="entry name" value="MFS"/>
</dbReference>
<dbReference type="GO" id="GO:0016020">
    <property type="term" value="C:membrane"/>
    <property type="evidence" value="ECO:0007669"/>
    <property type="project" value="UniProtKB-SubCell"/>
</dbReference>
<comment type="subcellular location">
    <subcellularLocation>
        <location evidence="1">Membrane</location>
        <topology evidence="1">Multi-pass membrane protein</topology>
    </subcellularLocation>
</comment>
<keyword evidence="2" id="KW-0813">Transport</keyword>
<feature type="transmembrane region" description="Helical" evidence="6">
    <location>
        <begin position="364"/>
        <end position="386"/>
    </location>
</feature>
<organism evidence="8 9">
    <name type="scientific">Hyphomicrobium facile</name>
    <dbReference type="NCBI Taxonomy" id="51670"/>
    <lineage>
        <taxon>Bacteria</taxon>
        <taxon>Pseudomonadati</taxon>
        <taxon>Pseudomonadota</taxon>
        <taxon>Alphaproteobacteria</taxon>
        <taxon>Hyphomicrobiales</taxon>
        <taxon>Hyphomicrobiaceae</taxon>
        <taxon>Hyphomicrobium</taxon>
    </lineage>
</organism>
<dbReference type="CDD" id="cd17319">
    <property type="entry name" value="MFS_ExuT_GudP_like"/>
    <property type="match status" value="1"/>
</dbReference>
<dbReference type="GO" id="GO:0022857">
    <property type="term" value="F:transmembrane transporter activity"/>
    <property type="evidence" value="ECO:0007669"/>
    <property type="project" value="InterPro"/>
</dbReference>
<gene>
    <name evidence="8" type="ORF">SAMN04488557_2323</name>
</gene>
<feature type="transmembrane region" description="Helical" evidence="6">
    <location>
        <begin position="107"/>
        <end position="128"/>
    </location>
</feature>
<accession>A0A1I7NIF1</accession>
<dbReference type="InterPro" id="IPR036259">
    <property type="entry name" value="MFS_trans_sf"/>
</dbReference>
<dbReference type="SUPFAM" id="SSF103473">
    <property type="entry name" value="MFS general substrate transporter"/>
    <property type="match status" value="1"/>
</dbReference>